<feature type="domain" description="Ribosomal protein eL8/eL30/eS12/Gadd45" evidence="1">
    <location>
        <begin position="7"/>
        <end position="95"/>
    </location>
</feature>
<protein>
    <submittedName>
        <fullName evidence="2">Ribosomal protein L7A family</fullName>
    </submittedName>
</protein>
<dbReference type="Gene3D" id="3.30.1330.30">
    <property type="match status" value="1"/>
</dbReference>
<evidence type="ECO:0000313" key="3">
    <source>
        <dbReference type="Proteomes" id="UP000061227"/>
    </source>
</evidence>
<evidence type="ECO:0000313" key="2">
    <source>
        <dbReference type="EMBL" id="GAP02623.1"/>
    </source>
</evidence>
<dbReference type="Proteomes" id="UP000061227">
    <property type="component" value="Unassembled WGS sequence"/>
</dbReference>
<dbReference type="OrthoDB" id="9794863at2"/>
<reference evidence="2 3" key="1">
    <citation type="journal article" date="2015" name="BMC Genomics">
        <title>Comparative genomics of Fructobacillus spp. and Leuconostoc spp. reveals niche-specific evolution of Fructobacillus spp.</title>
        <authorList>
            <person name="Endo A."/>
            <person name="Tanizawa Y."/>
            <person name="Tanaka N."/>
            <person name="Maeno S."/>
            <person name="Kumar H."/>
            <person name="Shiwa Y."/>
            <person name="Okada S."/>
            <person name="Yoshikawa H."/>
            <person name="Dicks L."/>
            <person name="Nakagawa J."/>
            <person name="Arita M."/>
        </authorList>
    </citation>
    <scope>NUCLEOTIDE SEQUENCE [LARGE SCALE GENOMIC DNA]</scope>
    <source>
        <strain evidence="2 3">DSM 15468</strain>
    </source>
</reference>
<organism evidence="2 3">
    <name type="scientific">Fructobacillus pseudoficulneus</name>
    <dbReference type="NCBI Taxonomy" id="220714"/>
    <lineage>
        <taxon>Bacteria</taxon>
        <taxon>Bacillati</taxon>
        <taxon>Bacillota</taxon>
        <taxon>Bacilli</taxon>
        <taxon>Lactobacillales</taxon>
        <taxon>Lactobacillaceae</taxon>
        <taxon>Fructobacillus</taxon>
    </lineage>
</organism>
<dbReference type="GO" id="GO:0005840">
    <property type="term" value="C:ribosome"/>
    <property type="evidence" value="ECO:0007669"/>
    <property type="project" value="UniProtKB-KW"/>
</dbReference>
<dbReference type="InterPro" id="IPR029064">
    <property type="entry name" value="Ribosomal_eL30-like_sf"/>
</dbReference>
<keyword evidence="2" id="KW-0687">Ribonucleoprotein</keyword>
<dbReference type="STRING" id="220714.SAMN05660469_0559"/>
<evidence type="ECO:0000259" key="1">
    <source>
        <dbReference type="Pfam" id="PF01248"/>
    </source>
</evidence>
<keyword evidence="3" id="KW-1185">Reference proteome</keyword>
<dbReference type="AlphaFoldDB" id="A0A3F3H8C5"/>
<dbReference type="EMBL" id="DF968064">
    <property type="protein sequence ID" value="GAP02623.1"/>
    <property type="molecule type" value="Genomic_DNA"/>
</dbReference>
<accession>A0A3F3H8C5</accession>
<keyword evidence="2" id="KW-0689">Ribosomal protein</keyword>
<dbReference type="RefSeq" id="WP_059376963.1">
    <property type="nucleotide sequence ID" value="NZ_DF968064.1"/>
</dbReference>
<name>A0A3F3H8C5_9LACO</name>
<dbReference type="Pfam" id="PF01248">
    <property type="entry name" value="Ribosomal_L7Ae"/>
    <property type="match status" value="1"/>
</dbReference>
<proteinExistence type="predicted"/>
<gene>
    <name evidence="2" type="ORF">FPFC_020710</name>
</gene>
<dbReference type="InterPro" id="IPR004038">
    <property type="entry name" value="Ribosomal_eL8/eL30/eS12/Gad45"/>
</dbReference>
<sequence length="105" mass="11840">MNSKDQFLQLLGLARRSGNLVFGTGDTLTAIQKRKAKIAFFPVDGGASQQKKFRDKANFYHVTLVETFTKEELSQAIGLNRSIMAVTDQGFAKKMKQLLEEKERN</sequence>
<dbReference type="SUPFAM" id="SSF55315">
    <property type="entry name" value="L30e-like"/>
    <property type="match status" value="1"/>
</dbReference>